<dbReference type="PROSITE" id="PS50195">
    <property type="entry name" value="PX"/>
    <property type="match status" value="1"/>
</dbReference>
<dbReference type="Proteomes" id="UP000298663">
    <property type="component" value="Unassembled WGS sequence"/>
</dbReference>
<dbReference type="InterPro" id="IPR015679">
    <property type="entry name" value="PLipase_D_fam"/>
</dbReference>
<evidence type="ECO:0000256" key="1">
    <source>
        <dbReference type="ARBA" id="ARBA00000798"/>
    </source>
</evidence>
<dbReference type="OrthoDB" id="14911at2759"/>
<dbReference type="EC" id="3.1.4.4" evidence="2"/>
<proteinExistence type="predicted"/>
<dbReference type="FunFam" id="3.30.870.10:FF:000054">
    <property type="entry name" value="Phospholipase"/>
    <property type="match status" value="1"/>
</dbReference>
<reference evidence="12 13" key="1">
    <citation type="journal article" date="2015" name="Genome Biol.">
        <title>Comparative genomics of Steinernema reveals deeply conserved gene regulatory networks.</title>
        <authorList>
            <person name="Dillman A.R."/>
            <person name="Macchietto M."/>
            <person name="Porter C.F."/>
            <person name="Rogers A."/>
            <person name="Williams B."/>
            <person name="Antoshechkin I."/>
            <person name="Lee M.M."/>
            <person name="Goodwin Z."/>
            <person name="Lu X."/>
            <person name="Lewis E.E."/>
            <person name="Goodrich-Blair H."/>
            <person name="Stock S.P."/>
            <person name="Adams B.J."/>
            <person name="Sternberg P.W."/>
            <person name="Mortazavi A."/>
        </authorList>
    </citation>
    <scope>NUCLEOTIDE SEQUENCE [LARGE SCALE GENOMIC DNA]</scope>
    <source>
        <strain evidence="12 13">ALL</strain>
    </source>
</reference>
<keyword evidence="3" id="KW-0677">Repeat</keyword>
<feature type="domain" description="PX" evidence="11">
    <location>
        <begin position="142"/>
        <end position="357"/>
    </location>
</feature>
<evidence type="ECO:0000256" key="7">
    <source>
        <dbReference type="ARBA" id="ARBA00023288"/>
    </source>
</evidence>
<accession>A0A4U8UKV5</accession>
<evidence type="ECO:0000256" key="4">
    <source>
        <dbReference type="ARBA" id="ARBA00022801"/>
    </source>
</evidence>
<dbReference type="PANTHER" id="PTHR18896">
    <property type="entry name" value="PHOSPHOLIPASE D"/>
    <property type="match status" value="1"/>
</dbReference>
<dbReference type="SUPFAM" id="SSF56024">
    <property type="entry name" value="Phospholipase D/nuclease"/>
    <property type="match status" value="1"/>
</dbReference>
<feature type="region of interest" description="Disordered" evidence="9">
    <location>
        <begin position="706"/>
        <end position="766"/>
    </location>
</feature>
<dbReference type="SUPFAM" id="SSF50729">
    <property type="entry name" value="PH domain-like"/>
    <property type="match status" value="1"/>
</dbReference>
<dbReference type="CDD" id="cd09138">
    <property type="entry name" value="PLDc_vPLD1_2_yPLD_like_1"/>
    <property type="match status" value="1"/>
</dbReference>
<evidence type="ECO:0000313" key="12">
    <source>
        <dbReference type="EMBL" id="TMS33660.1"/>
    </source>
</evidence>
<dbReference type="Gene3D" id="3.30.870.10">
    <property type="entry name" value="Endonuclease Chain A"/>
    <property type="match status" value="1"/>
</dbReference>
<comment type="catalytic activity">
    <reaction evidence="1">
        <text>a 1,2-diacyl-sn-glycero-3-phosphocholine + H2O = a 1,2-diacyl-sn-glycero-3-phosphate + choline + H(+)</text>
        <dbReference type="Rhea" id="RHEA:14445"/>
        <dbReference type="ChEBI" id="CHEBI:15354"/>
        <dbReference type="ChEBI" id="CHEBI:15377"/>
        <dbReference type="ChEBI" id="CHEBI:15378"/>
        <dbReference type="ChEBI" id="CHEBI:57643"/>
        <dbReference type="ChEBI" id="CHEBI:58608"/>
        <dbReference type="EC" id="3.1.4.4"/>
    </reaction>
</comment>
<organism evidence="12 13">
    <name type="scientific">Steinernema carpocapsae</name>
    <name type="common">Entomopathogenic nematode</name>
    <dbReference type="NCBI Taxonomy" id="34508"/>
    <lineage>
        <taxon>Eukaryota</taxon>
        <taxon>Metazoa</taxon>
        <taxon>Ecdysozoa</taxon>
        <taxon>Nematoda</taxon>
        <taxon>Chromadorea</taxon>
        <taxon>Rhabditida</taxon>
        <taxon>Tylenchina</taxon>
        <taxon>Panagrolaimomorpha</taxon>
        <taxon>Strongyloidoidea</taxon>
        <taxon>Steinernematidae</taxon>
        <taxon>Steinernema</taxon>
    </lineage>
</organism>
<protein>
    <recommendedName>
        <fullName evidence="2">phospholipase D</fullName>
        <ecNumber evidence="2">3.1.4.4</ecNumber>
    </recommendedName>
</protein>
<dbReference type="PROSITE" id="PS50035">
    <property type="entry name" value="PLD"/>
    <property type="match status" value="1"/>
</dbReference>
<dbReference type="SMART" id="SM00312">
    <property type="entry name" value="PX"/>
    <property type="match status" value="1"/>
</dbReference>
<dbReference type="Gene3D" id="3.30.1520.10">
    <property type="entry name" value="Phox-like domain"/>
    <property type="match status" value="2"/>
</dbReference>
<evidence type="ECO:0000256" key="3">
    <source>
        <dbReference type="ARBA" id="ARBA00022737"/>
    </source>
</evidence>
<dbReference type="InterPro" id="IPR036871">
    <property type="entry name" value="PX_dom_sf"/>
</dbReference>
<evidence type="ECO:0000256" key="5">
    <source>
        <dbReference type="ARBA" id="ARBA00022963"/>
    </source>
</evidence>
<evidence type="ECO:0000256" key="2">
    <source>
        <dbReference type="ARBA" id="ARBA00012027"/>
    </source>
</evidence>
<dbReference type="EMBL" id="AZBU02000001">
    <property type="protein sequence ID" value="TMS33660.1"/>
    <property type="molecule type" value="Genomic_DNA"/>
</dbReference>
<feature type="compositionally biased region" description="Polar residues" evidence="9">
    <location>
        <begin position="256"/>
        <end position="266"/>
    </location>
</feature>
<evidence type="ECO:0000256" key="9">
    <source>
        <dbReference type="SAM" id="MobiDB-lite"/>
    </source>
</evidence>
<keyword evidence="5" id="KW-0442">Lipid degradation</keyword>
<comment type="subcellular location">
    <subcellularLocation>
        <location evidence="8">Endomembrane system</location>
        <topology evidence="8">Lipid-anchor</topology>
    </subcellularLocation>
</comment>
<dbReference type="InterPro" id="IPR001683">
    <property type="entry name" value="PX_dom"/>
</dbReference>
<evidence type="ECO:0000313" key="13">
    <source>
        <dbReference type="Proteomes" id="UP000298663"/>
    </source>
</evidence>
<dbReference type="AlphaFoldDB" id="A0A4U8UKV5"/>
<feature type="region of interest" description="Disordered" evidence="9">
    <location>
        <begin position="254"/>
        <end position="301"/>
    </location>
</feature>
<evidence type="ECO:0000259" key="11">
    <source>
        <dbReference type="PROSITE" id="PS50195"/>
    </source>
</evidence>
<feature type="compositionally biased region" description="Polar residues" evidence="9">
    <location>
        <begin position="275"/>
        <end position="288"/>
    </location>
</feature>
<comment type="caution">
    <text evidence="12">The sequence shown here is derived from an EMBL/GenBank/DDBJ whole genome shotgun (WGS) entry which is preliminary data.</text>
</comment>
<dbReference type="GO" id="GO:0060627">
    <property type="term" value="P:regulation of vesicle-mediated transport"/>
    <property type="evidence" value="ECO:0007669"/>
    <property type="project" value="TreeGrafter"/>
</dbReference>
<dbReference type="InterPro" id="IPR001736">
    <property type="entry name" value="PLipase_D/transphosphatidylase"/>
</dbReference>
<keyword evidence="6" id="KW-0443">Lipid metabolism</keyword>
<dbReference type="SUPFAM" id="SSF64268">
    <property type="entry name" value="PX domain"/>
    <property type="match status" value="2"/>
</dbReference>
<reference evidence="12 13" key="2">
    <citation type="journal article" date="2019" name="G3 (Bethesda)">
        <title>Hybrid Assembly of the Genome of the Entomopathogenic Nematode Steinernema carpocapsae Identifies the X-Chromosome.</title>
        <authorList>
            <person name="Serra L."/>
            <person name="Macchietto M."/>
            <person name="Macias-Munoz A."/>
            <person name="McGill C.J."/>
            <person name="Rodriguez I.M."/>
            <person name="Rodriguez B."/>
            <person name="Murad R."/>
            <person name="Mortazavi A."/>
        </authorList>
    </citation>
    <scope>NUCLEOTIDE SEQUENCE [LARGE SCALE GENOMIC DNA]</scope>
    <source>
        <strain evidence="12 13">ALL</strain>
    </source>
</reference>
<dbReference type="GO" id="GO:0009395">
    <property type="term" value="P:phospholipid catabolic process"/>
    <property type="evidence" value="ECO:0007669"/>
    <property type="project" value="TreeGrafter"/>
</dbReference>
<dbReference type="InterPro" id="IPR001849">
    <property type="entry name" value="PH_domain"/>
</dbReference>
<feature type="compositionally biased region" description="Basic residues" evidence="9">
    <location>
        <begin position="752"/>
        <end position="766"/>
    </location>
</feature>
<dbReference type="GO" id="GO:0035091">
    <property type="term" value="F:phosphatidylinositol binding"/>
    <property type="evidence" value="ECO:0007669"/>
    <property type="project" value="InterPro"/>
</dbReference>
<sequence length="766" mass="87261">MQAIPGAEPLLRAKNTDTVDRLFAIRVRGGSAPVAIALCRQVRLFSHFPPADMAAEGAVSSNSQIQVTSNPRREACATSIASSCSDDDDGYGAMYCDCVAATLHQVIPGTPGRKGFIPYSSIYESQDDVRKRGYWIPGVPVKARISKVEKDTSPGLHVNSVFLYTIDLEHGPFRWTVVKRFGDFQALCNRLLAHRAAERLRAPVRRAQSKLDNVLESVGVDIFPDEHKEDCPYYRPRSRRSSKMDVLNKCDELVTSDVTEPSPESTTELKRIQESAVQSGILESTDNTTPRKKKKRKAARHRLPRFPFAPESLSAMSQTQIDDRREKLESWLQSVLHIPVNRNHHETAEFLEVSRFSFVNQLGGKYTEGFVKKRPGGAKVFLGYKKWCIRHCLRWSKRWLILKDSFVFYMDPHTEQIHLVLLFDNHFGVNRTDTEIFPLPREFVISNLQHVLHLKCRRVEDATTWKNIIEEQITNKVGKIWIEPQRFGSTFPKRESSYVKWFVDGKDYMECCANMMELAREEILIADWWLSPEIYMKRPMTEGNRWRLDTILQRKAQQGVKIFILLYKEMEMALGLNSIYTKRTLQALHPNIKVMRHPDHYPSTGTFFWAHHEKLVVIDQLIAFVGGIDLCYGRWDDNRHVLTDMGSVQYSSSHVSRTGDFSMLRGMRELAAASATLSPIGLEEDEEVPKPKGDVDPKVIVEVVKVEEPQLQPGGADRPSSRASDVVDHKAFRMDNAAEITDGEHKPEVKKSARRSVTHAKSRSSG</sequence>
<dbReference type="GO" id="GO:0004630">
    <property type="term" value="F:phospholipase D activity"/>
    <property type="evidence" value="ECO:0007669"/>
    <property type="project" value="UniProtKB-EC"/>
</dbReference>
<name>A0A4U8UKV5_STECR</name>
<dbReference type="STRING" id="34508.A0A4U8UKV5"/>
<dbReference type="CDD" id="cd01254">
    <property type="entry name" value="PH_PLD"/>
    <property type="match status" value="1"/>
</dbReference>
<evidence type="ECO:0000259" key="10">
    <source>
        <dbReference type="PROSITE" id="PS50035"/>
    </source>
</evidence>
<dbReference type="SMART" id="SM00233">
    <property type="entry name" value="PH"/>
    <property type="match status" value="1"/>
</dbReference>
<dbReference type="Gene3D" id="2.30.29.30">
    <property type="entry name" value="Pleckstrin-homology domain (PH domain)/Phosphotyrosine-binding domain (PTB)"/>
    <property type="match status" value="1"/>
</dbReference>
<dbReference type="Pfam" id="PF00614">
    <property type="entry name" value="PLDc"/>
    <property type="match status" value="1"/>
</dbReference>
<dbReference type="SMART" id="SM00155">
    <property type="entry name" value="PLDc"/>
    <property type="match status" value="1"/>
</dbReference>
<keyword evidence="7" id="KW-0449">Lipoprotein</keyword>
<evidence type="ECO:0000256" key="6">
    <source>
        <dbReference type="ARBA" id="ARBA00023098"/>
    </source>
</evidence>
<feature type="compositionally biased region" description="Basic residues" evidence="9">
    <location>
        <begin position="290"/>
        <end position="301"/>
    </location>
</feature>
<evidence type="ECO:0000256" key="8">
    <source>
        <dbReference type="ARBA" id="ARBA00037868"/>
    </source>
</evidence>
<keyword evidence="4" id="KW-0378">Hydrolase</keyword>
<keyword evidence="13" id="KW-1185">Reference proteome</keyword>
<dbReference type="InterPro" id="IPR011993">
    <property type="entry name" value="PH-like_dom_sf"/>
</dbReference>
<dbReference type="GO" id="GO:0012505">
    <property type="term" value="C:endomembrane system"/>
    <property type="evidence" value="ECO:0007669"/>
    <property type="project" value="UniProtKB-SubCell"/>
</dbReference>
<dbReference type="PANTHER" id="PTHR18896:SF76">
    <property type="entry name" value="PHOSPHOLIPASE"/>
    <property type="match status" value="1"/>
</dbReference>
<feature type="compositionally biased region" description="Basic and acidic residues" evidence="9">
    <location>
        <begin position="742"/>
        <end position="751"/>
    </location>
</feature>
<feature type="domain" description="PLD phosphodiesterase" evidence="10">
    <location>
        <begin position="607"/>
        <end position="634"/>
    </location>
</feature>
<dbReference type="Pfam" id="PF00787">
    <property type="entry name" value="PX"/>
    <property type="match status" value="1"/>
</dbReference>
<gene>
    <name evidence="12" type="ORF">L596_001374</name>
</gene>